<dbReference type="EMBL" id="GBIH01000681">
    <property type="protein sequence ID" value="JAC94029.1"/>
    <property type="molecule type" value="mRNA"/>
</dbReference>
<dbReference type="InterPro" id="IPR005804">
    <property type="entry name" value="FA_desaturase_dom"/>
</dbReference>
<evidence type="ECO:0000256" key="1">
    <source>
        <dbReference type="SAM" id="MobiDB-lite"/>
    </source>
</evidence>
<dbReference type="GO" id="GO:0046513">
    <property type="term" value="P:ceramide biosynthetic process"/>
    <property type="evidence" value="ECO:0007669"/>
    <property type="project" value="TreeGrafter"/>
</dbReference>
<dbReference type="Pfam" id="PF00487">
    <property type="entry name" value="FA_desaturase"/>
    <property type="match status" value="1"/>
</dbReference>
<feature type="compositionally biased region" description="Basic residues" evidence="1">
    <location>
        <begin position="270"/>
        <end position="283"/>
    </location>
</feature>
<protein>
    <submittedName>
        <fullName evidence="3">Putative fatty acid desaturase</fullName>
    </submittedName>
</protein>
<evidence type="ECO:0000313" key="3">
    <source>
        <dbReference type="EMBL" id="JAC94029.1"/>
    </source>
</evidence>
<dbReference type="GO" id="GO:0016020">
    <property type="term" value="C:membrane"/>
    <property type="evidence" value="ECO:0007669"/>
    <property type="project" value="GOC"/>
</dbReference>
<sequence>MVFTQFLMFFLLRNASWPTLLLAAYFFGGVINHALMLAIHEIAHNQAFGHGVFLPNRLFGIFANLPVGLPASISFRKYHLEHHRYQGVPSKDADLPTELEAKLFCYTGTKLLWIILQPFFYALRPVLVYPKPVTGLEVVNFLIQLAFDALVYKFCGGRVLFYMIGGSLMAMGLHPVAGHFVSEHYMFKKGYETYSYYGCLNWVTFNVGYHMEHHDFPGVPGSKLPLVEEDSGGVLRRPPPAQLVGPGAVRLHHGPRHRAVRPHQAEGSRQARRQRGVPVFRRRRQHRSNRREALCLRPREARLRPRVSGVVFFVFSLPFVKDGIYAKLAE</sequence>
<dbReference type="AlphaFoldDB" id="A0A090XCH2"/>
<reference evidence="3" key="1">
    <citation type="journal article" date="2015" name="PLoS Negl. Trop. Dis.">
        <title>Deep Sequencing Analysis of the Ixodes ricinus Haemocytome.</title>
        <authorList>
            <person name="Kotsyfakis M."/>
            <person name="Kopacek P."/>
            <person name="Franta Z."/>
            <person name="Pedra J.H."/>
            <person name="Ribeiro J.M."/>
        </authorList>
    </citation>
    <scope>NUCLEOTIDE SEQUENCE</scope>
</reference>
<name>A0A090XCH2_IXORI</name>
<dbReference type="PANTHER" id="PTHR12879">
    <property type="entry name" value="SPHINGOLIPID DELTA 4 DESATURASE/C-4 HYDROXYLASE PROTEIN DES2"/>
    <property type="match status" value="1"/>
</dbReference>
<organism evidence="3">
    <name type="scientific">Ixodes ricinus</name>
    <name type="common">Common tick</name>
    <name type="synonym">Acarus ricinus</name>
    <dbReference type="NCBI Taxonomy" id="34613"/>
    <lineage>
        <taxon>Eukaryota</taxon>
        <taxon>Metazoa</taxon>
        <taxon>Ecdysozoa</taxon>
        <taxon>Arthropoda</taxon>
        <taxon>Chelicerata</taxon>
        <taxon>Arachnida</taxon>
        <taxon>Acari</taxon>
        <taxon>Parasitiformes</taxon>
        <taxon>Ixodida</taxon>
        <taxon>Ixodoidea</taxon>
        <taxon>Ixodidae</taxon>
        <taxon>Ixodinae</taxon>
        <taxon>Ixodes</taxon>
    </lineage>
</organism>
<dbReference type="PANTHER" id="PTHR12879:SF8">
    <property type="entry name" value="SPHINGOLIPID DELTA(4)-DESATURASE DES1"/>
    <property type="match status" value="1"/>
</dbReference>
<feature type="region of interest" description="Disordered" evidence="1">
    <location>
        <begin position="259"/>
        <end position="283"/>
    </location>
</feature>
<dbReference type="GO" id="GO:0042284">
    <property type="term" value="F:sphingolipid delta-4 desaturase activity"/>
    <property type="evidence" value="ECO:0007669"/>
    <property type="project" value="TreeGrafter"/>
</dbReference>
<evidence type="ECO:0000259" key="2">
    <source>
        <dbReference type="Pfam" id="PF00487"/>
    </source>
</evidence>
<feature type="domain" description="Fatty acid desaturase" evidence="2">
    <location>
        <begin position="16"/>
        <end position="229"/>
    </location>
</feature>
<accession>A0A090XCH2</accession>
<proteinExistence type="evidence at transcript level"/>